<sequence>MSAQLPIWELPAPPRRRHRWQPRCDDCGRRVRATESLRVGPDGKRRGDKCRRAYNRARRRLVVPMVIVVRDPGHIPGQGEIELPRAGP</sequence>
<dbReference type="EMBL" id="JAKRKC020000001">
    <property type="protein sequence ID" value="MCK2214268.1"/>
    <property type="molecule type" value="Genomic_DNA"/>
</dbReference>
<keyword evidence="2" id="KW-1185">Reference proteome</keyword>
<organism evidence="1 2">
    <name type="scientific">Actinomadura luzonensis</name>
    <dbReference type="NCBI Taxonomy" id="2805427"/>
    <lineage>
        <taxon>Bacteria</taxon>
        <taxon>Bacillati</taxon>
        <taxon>Actinomycetota</taxon>
        <taxon>Actinomycetes</taxon>
        <taxon>Streptosporangiales</taxon>
        <taxon>Thermomonosporaceae</taxon>
        <taxon>Actinomadura</taxon>
    </lineage>
</organism>
<gene>
    <name evidence="1" type="ORF">MF672_010765</name>
</gene>
<proteinExistence type="predicted"/>
<reference evidence="1 2" key="1">
    <citation type="submission" date="2022-04" db="EMBL/GenBank/DDBJ databases">
        <title>Genome draft of Actinomadura sp. ATCC 31491.</title>
        <authorList>
            <person name="Shi X."/>
            <person name="Du Y."/>
        </authorList>
    </citation>
    <scope>NUCLEOTIDE SEQUENCE [LARGE SCALE GENOMIC DNA]</scope>
    <source>
        <strain evidence="1 2">ATCC 31491</strain>
    </source>
</reference>
<accession>A0ABT0FPJ3</accession>
<dbReference type="Proteomes" id="UP001317259">
    <property type="component" value="Unassembled WGS sequence"/>
</dbReference>
<evidence type="ECO:0000313" key="2">
    <source>
        <dbReference type="Proteomes" id="UP001317259"/>
    </source>
</evidence>
<dbReference type="RefSeq" id="WP_242380713.1">
    <property type="nucleotide sequence ID" value="NZ_JAKRKC020000001.1"/>
</dbReference>
<evidence type="ECO:0000313" key="1">
    <source>
        <dbReference type="EMBL" id="MCK2214268.1"/>
    </source>
</evidence>
<comment type="caution">
    <text evidence="1">The sequence shown here is derived from an EMBL/GenBank/DDBJ whole genome shotgun (WGS) entry which is preliminary data.</text>
</comment>
<protein>
    <submittedName>
        <fullName evidence="1">Uncharacterized protein</fullName>
    </submittedName>
</protein>
<name>A0ABT0FPJ3_9ACTN</name>